<reference evidence="2 3" key="2">
    <citation type="submission" date="2019-09" db="EMBL/GenBank/DDBJ databases">
        <authorList>
            <person name="Jin C."/>
        </authorList>
    </citation>
    <scope>NUCLEOTIDE SEQUENCE [LARGE SCALE GENOMIC DNA]</scope>
    <source>
        <strain evidence="2 3">BN140002</strain>
    </source>
</reference>
<evidence type="ECO:0000313" key="3">
    <source>
        <dbReference type="Proteomes" id="UP000323142"/>
    </source>
</evidence>
<comment type="caution">
    <text evidence="2">The sequence shown here is derived from an EMBL/GenBank/DDBJ whole genome shotgun (WGS) entry which is preliminary data.</text>
</comment>
<keyword evidence="3" id="KW-1185">Reference proteome</keyword>
<dbReference type="EMBL" id="VUOA01000027">
    <property type="protein sequence ID" value="KAA2236452.1"/>
    <property type="molecule type" value="Genomic_DNA"/>
</dbReference>
<dbReference type="OrthoDB" id="7994017at2"/>
<dbReference type="AlphaFoldDB" id="A0A5B2VDG1"/>
<evidence type="ECO:0000313" key="2">
    <source>
        <dbReference type="EMBL" id="KAA2236452.1"/>
    </source>
</evidence>
<dbReference type="RefSeq" id="WP_149818947.1">
    <property type="nucleotide sequence ID" value="NZ_VUOA01000027.1"/>
</dbReference>
<sequence length="181" mass="19729">MHRVLIVTTACALLGGCAQFLGATQVTTTGSFAYGSDEQPIDASMTQYMPWQLGPSSSKTKAAHEEPIVTVAAAGWGLVKGRADVLATFPTPLEARPGRNRTVEVCRQQAEEGARKYNPAVQVEAVSARPERRLPDGGYEGQMRIRIVYTRSDFHEVREAMMSCATTPEGRFAKAEVLWPT</sequence>
<protein>
    <recommendedName>
        <fullName evidence="4">Lipoprotein</fullName>
    </recommendedName>
</protein>
<feature type="chain" id="PRO_5022700977" description="Lipoprotein" evidence="1">
    <location>
        <begin position="24"/>
        <end position="181"/>
    </location>
</feature>
<accession>A0A5B2VDG1</accession>
<name>A0A5B2VDG1_9HYPH</name>
<dbReference type="PROSITE" id="PS51257">
    <property type="entry name" value="PROKAR_LIPOPROTEIN"/>
    <property type="match status" value="1"/>
</dbReference>
<reference evidence="2 3" key="1">
    <citation type="submission" date="2019-09" db="EMBL/GenBank/DDBJ databases">
        <title>Salinarimonas rosea gen. nov., sp. nov., a new member of the a-2 subgroup of the Proteobacteria.</title>
        <authorList>
            <person name="Liu J."/>
        </authorList>
    </citation>
    <scope>NUCLEOTIDE SEQUENCE [LARGE SCALE GENOMIC DNA]</scope>
    <source>
        <strain evidence="2 3">BN140002</strain>
    </source>
</reference>
<organism evidence="2 3">
    <name type="scientific">Salinarimonas soli</name>
    <dbReference type="NCBI Taxonomy" id="1638099"/>
    <lineage>
        <taxon>Bacteria</taxon>
        <taxon>Pseudomonadati</taxon>
        <taxon>Pseudomonadota</taxon>
        <taxon>Alphaproteobacteria</taxon>
        <taxon>Hyphomicrobiales</taxon>
        <taxon>Salinarimonadaceae</taxon>
        <taxon>Salinarimonas</taxon>
    </lineage>
</organism>
<gene>
    <name evidence="2" type="ORF">F0L46_15025</name>
</gene>
<dbReference type="Proteomes" id="UP000323142">
    <property type="component" value="Unassembled WGS sequence"/>
</dbReference>
<keyword evidence="1" id="KW-0732">Signal</keyword>
<evidence type="ECO:0000256" key="1">
    <source>
        <dbReference type="SAM" id="SignalP"/>
    </source>
</evidence>
<proteinExistence type="predicted"/>
<evidence type="ECO:0008006" key="4">
    <source>
        <dbReference type="Google" id="ProtNLM"/>
    </source>
</evidence>
<feature type="signal peptide" evidence="1">
    <location>
        <begin position="1"/>
        <end position="23"/>
    </location>
</feature>